<reference evidence="4" key="1">
    <citation type="journal article" date="2020" name="Stud. Mycol.">
        <title>101 Dothideomycetes genomes: a test case for predicting lifestyles and emergence of pathogens.</title>
        <authorList>
            <person name="Haridas S."/>
            <person name="Albert R."/>
            <person name="Binder M."/>
            <person name="Bloem J."/>
            <person name="Labutti K."/>
            <person name="Salamov A."/>
            <person name="Andreopoulos B."/>
            <person name="Baker S."/>
            <person name="Barry K."/>
            <person name="Bills G."/>
            <person name="Bluhm B."/>
            <person name="Cannon C."/>
            <person name="Castanera R."/>
            <person name="Culley D."/>
            <person name="Daum C."/>
            <person name="Ezra D."/>
            <person name="Gonzalez J."/>
            <person name="Henrissat B."/>
            <person name="Kuo A."/>
            <person name="Liang C."/>
            <person name="Lipzen A."/>
            <person name="Lutzoni F."/>
            <person name="Magnuson J."/>
            <person name="Mondo S."/>
            <person name="Nolan M."/>
            <person name="Ohm R."/>
            <person name="Pangilinan J."/>
            <person name="Park H.-J."/>
            <person name="Ramirez L."/>
            <person name="Alfaro M."/>
            <person name="Sun H."/>
            <person name="Tritt A."/>
            <person name="Yoshinaga Y."/>
            <person name="Zwiers L.-H."/>
            <person name="Turgeon B."/>
            <person name="Goodwin S."/>
            <person name="Spatafora J."/>
            <person name="Crous P."/>
            <person name="Grigoriev I."/>
        </authorList>
    </citation>
    <scope>NUCLEOTIDE SEQUENCE</scope>
    <source>
        <strain evidence="4">ATCC 74209</strain>
    </source>
</reference>
<gene>
    <name evidence="4" type="ORF">GQ43DRAFT_408034</name>
</gene>
<keyword evidence="3" id="KW-0812">Transmembrane</keyword>
<dbReference type="Pfam" id="PF09435">
    <property type="entry name" value="DUF2015"/>
    <property type="match status" value="1"/>
</dbReference>
<keyword evidence="3" id="KW-1133">Transmembrane helix</keyword>
<keyword evidence="5" id="KW-1185">Reference proteome</keyword>
<evidence type="ECO:0000313" key="4">
    <source>
        <dbReference type="EMBL" id="KAF2205156.1"/>
    </source>
</evidence>
<dbReference type="OrthoDB" id="447314at2759"/>
<keyword evidence="3" id="KW-0472">Membrane</keyword>
<evidence type="ECO:0000313" key="5">
    <source>
        <dbReference type="Proteomes" id="UP000799536"/>
    </source>
</evidence>
<dbReference type="Proteomes" id="UP000799536">
    <property type="component" value="Unassembled WGS sequence"/>
</dbReference>
<evidence type="ECO:0000256" key="3">
    <source>
        <dbReference type="SAM" id="Phobius"/>
    </source>
</evidence>
<evidence type="ECO:0000256" key="1">
    <source>
        <dbReference type="ARBA" id="ARBA00008325"/>
    </source>
</evidence>
<dbReference type="InterPro" id="IPR018559">
    <property type="entry name" value="DUF2015"/>
</dbReference>
<comment type="similarity">
    <text evidence="1">Belongs to the UPF0357 family.</text>
</comment>
<feature type="transmembrane region" description="Helical" evidence="3">
    <location>
        <begin position="6"/>
        <end position="22"/>
    </location>
</feature>
<protein>
    <submittedName>
        <fullName evidence="4">Uncharacterized protein</fullName>
    </submittedName>
</protein>
<comment type="caution">
    <text evidence="4">The sequence shown here is derived from an EMBL/GenBank/DDBJ whole genome shotgun (WGS) entry which is preliminary data.</text>
</comment>
<accession>A0A9P4JT96</accession>
<dbReference type="PANTHER" id="PTHR28023:SF1">
    <property type="entry name" value="UPF0357 PROTEIN YCL012C"/>
    <property type="match status" value="1"/>
</dbReference>
<dbReference type="EMBL" id="ML993861">
    <property type="protein sequence ID" value="KAF2205156.1"/>
    <property type="molecule type" value="Genomic_DNA"/>
</dbReference>
<proteinExistence type="inferred from homology"/>
<dbReference type="AlphaFoldDB" id="A0A9P4JT96"/>
<name>A0A9P4JT96_9PLEO</name>
<sequence length="128" mass="14547">MSYFLYSVTFFVLLSATVLYFTRTHWLPLLPRLSFSIPGPIYSRLPTSFRDDISAGLSSSTFDLNANLEAGDSRQGLDNAGKKEVLRIMKRAGVGFDEARRLWMEEKFRKEGIGRDGLPRDPKFVSFS</sequence>
<dbReference type="PANTHER" id="PTHR28023">
    <property type="entry name" value="UPF0357 PROTEIN YCL012C"/>
    <property type="match status" value="1"/>
</dbReference>
<organism evidence="4 5">
    <name type="scientific">Delitschia confertaspora ATCC 74209</name>
    <dbReference type="NCBI Taxonomy" id="1513339"/>
    <lineage>
        <taxon>Eukaryota</taxon>
        <taxon>Fungi</taxon>
        <taxon>Dikarya</taxon>
        <taxon>Ascomycota</taxon>
        <taxon>Pezizomycotina</taxon>
        <taxon>Dothideomycetes</taxon>
        <taxon>Pleosporomycetidae</taxon>
        <taxon>Pleosporales</taxon>
        <taxon>Delitschiaceae</taxon>
        <taxon>Delitschia</taxon>
    </lineage>
</organism>
<keyword evidence="2" id="KW-0732">Signal</keyword>
<evidence type="ECO:0000256" key="2">
    <source>
        <dbReference type="ARBA" id="ARBA00022729"/>
    </source>
</evidence>